<evidence type="ECO:0000313" key="4">
    <source>
        <dbReference type="Proteomes" id="UP000006727"/>
    </source>
</evidence>
<dbReference type="EMBL" id="ABEU02000026">
    <property type="protein sequence ID" value="PNR26938.1"/>
    <property type="molecule type" value="Genomic_DNA"/>
</dbReference>
<feature type="region of interest" description="Disordered" evidence="1">
    <location>
        <begin position="98"/>
        <end position="143"/>
    </location>
</feature>
<dbReference type="EnsemblPlants" id="Pp3c26_8950V3.2">
    <property type="protein sequence ID" value="Pp3c26_8950V3.2"/>
    <property type="gene ID" value="Pp3c26_8950"/>
</dbReference>
<feature type="compositionally biased region" description="Acidic residues" evidence="1">
    <location>
        <begin position="287"/>
        <end position="300"/>
    </location>
</feature>
<dbReference type="Gramene" id="Pp3c26_8950V3.1">
    <property type="protein sequence ID" value="Pp3c26_8950V3.1"/>
    <property type="gene ID" value="Pp3c26_8950"/>
</dbReference>
<dbReference type="OrthoDB" id="1896158at2759"/>
<feature type="compositionally biased region" description="Polar residues" evidence="1">
    <location>
        <begin position="276"/>
        <end position="286"/>
    </location>
</feature>
<proteinExistence type="predicted"/>
<feature type="compositionally biased region" description="Low complexity" evidence="1">
    <location>
        <begin position="120"/>
        <end position="133"/>
    </location>
</feature>
<dbReference type="GeneID" id="112278151"/>
<dbReference type="KEGG" id="ppp:112278151"/>
<protein>
    <recommendedName>
        <fullName evidence="5">MHD1 domain-containing protein</fullName>
    </recommendedName>
</protein>
<name>A0A2K1ICC7_PHYPA</name>
<dbReference type="OMA" id="RMANHIR"/>
<dbReference type="Gramene" id="Pp3c26_8950V3.2">
    <property type="protein sequence ID" value="Pp3c26_8950V3.2"/>
    <property type="gene ID" value="Pp3c26_8950"/>
</dbReference>
<keyword evidence="4" id="KW-1185">Reference proteome</keyword>
<dbReference type="STRING" id="3218.A0A2K1ICC7"/>
<dbReference type="Proteomes" id="UP000006727">
    <property type="component" value="Chromosome 26"/>
</dbReference>
<reference evidence="3" key="3">
    <citation type="submission" date="2020-12" db="UniProtKB">
        <authorList>
            <consortium name="EnsemblPlants"/>
        </authorList>
    </citation>
    <scope>IDENTIFICATION</scope>
</reference>
<gene>
    <name evidence="3" type="primary">LOC112278151</name>
    <name evidence="2" type="ORF">PHYPA_030419</name>
</gene>
<dbReference type="PANTHER" id="PTHR31110:SF2">
    <property type="entry name" value="PESTICIDAL CRYSTAL CRY8BA PROTEIN"/>
    <property type="match status" value="1"/>
</dbReference>
<sequence>MFTDGLDTSALQWVREEQARTVTTPRTCSTPASAMGSPDITRYEYRKAGTRTTLTRKTFGLPPPQLSNVHLHSQALKPVYAHDQGTYAADDLEESVGSISGGNVRGHDDYDSGDEQESGLYSPDTSTSDSLPSGNAAGHERKANEELYDARRRLPLMADPVEVEDYYDGPLSRKNSFGKKGTPRREISGRWDTLNRKEDTSQERKENAGSRQSSIDQRDIRQGAYTGSGRFDPYYGRREDPLERHVAYTGSEKLDPDYGRSSMKVSRGPSGDVQPSEDQNLTSATELSEDDIDSDEDDHSDEDRLQRSSGKQQGAGYPKIEGYTPFERESRSTQRTVQTQPSCQRWTAAPATPAQGHKGNVESPPDRLPSRTGGPPSAPPFFDGVVLEVSEAPASSIGGSYLTGLEQQSAFATPCEPSARSISTAEETGISSHRRGSSGPNRPAPTPPVVYHSGQAAWQALVAYDACVRLCLRAWARGCMEAPEFLMNECSLLRNCFGLQQLLLQPHEEGSRRDVSEELGDSAAAFLQKRSIGKIKVQLRKLKILAKPHPLRSSSLSAVDTNTAALSFEGRTPSHKRSLLSTGWSAVRKMRFVPKQGTRSHNSSQRSMAYVNAGAEYVRHVSGMLKEKVSSLRHSSLAELPQEKFTCLLRLKSSSEQDSLRLKPGSGETATLLPESAGDDLLLDVLDERGNLHGRLTVHVASISDDPGDRLRWCDVYSVPDHDCVGKVQLFLSYYMTSVEVDSAKWGPVGETRAYDIVLEVAMRVQHFQRRNLRLEGSWLWLLSEFASCYGVSASYSKLRYLVCIMEVATPTEDCLVLIHDLLCPIIKSRAENSLNRQEKRLLVDVQEQVEQLLAVVFENYKSLDENSSSGLADFSGPVVGSVAPALIPAVQIYTLLHDILSSEPRNTLRNYFKTAAMKRWKRLVMETDEFLSGSSEGFLMDPLSMSSAYQKMRTLCLNVRNEVRADIEIHNKHVLPSSIDLPNISACVYDVELANRLRSFLVACPPSSPSPPVAELMLSTADFQQDLTSWRIRNPDCWKGGVDAKALFHFYIVLWIQDKRLHLLDFCKFDKERCTWDTTQHTTSPFVEEVYERIKDTLNEFEVIMNRWPEYTVALENALADIERAVIGALEKQYAEVLLPLKDVMIPKKFSLQYMQKLTRRQKPTIYTVPNQLGVMLNSLKRLLDTLRPRIEGQMKTWVACLPEDGGPGRIVFGEHLNEVTIELRAKYKNYLQSIVEKLSDNAKLTRTTKLKKILQDTREAGGESDICDRMQPLNTQLVDTISHLYDVFTPRVFVAVCRGFWDRMARDVLHFLENRKGNRSWYKGSSFALGILDDVFATQMQRLQGGTLQEKDLDPPRSVAEARSLLSRDAQNGTDSSSLFFY</sequence>
<feature type="region of interest" description="Disordered" evidence="1">
    <location>
        <begin position="413"/>
        <end position="448"/>
    </location>
</feature>
<dbReference type="Gramene" id="Pp3c26_8950V3.4">
    <property type="protein sequence ID" value="Pp3c26_8950V3.4"/>
    <property type="gene ID" value="Pp3c26_8950"/>
</dbReference>
<reference evidence="2 4" key="1">
    <citation type="journal article" date="2008" name="Science">
        <title>The Physcomitrella genome reveals evolutionary insights into the conquest of land by plants.</title>
        <authorList>
            <person name="Rensing S."/>
            <person name="Lang D."/>
            <person name="Zimmer A."/>
            <person name="Terry A."/>
            <person name="Salamov A."/>
            <person name="Shapiro H."/>
            <person name="Nishiyama T."/>
            <person name="Perroud P.-F."/>
            <person name="Lindquist E."/>
            <person name="Kamisugi Y."/>
            <person name="Tanahashi T."/>
            <person name="Sakakibara K."/>
            <person name="Fujita T."/>
            <person name="Oishi K."/>
            <person name="Shin-I T."/>
            <person name="Kuroki Y."/>
            <person name="Toyoda A."/>
            <person name="Suzuki Y."/>
            <person name="Hashimoto A."/>
            <person name="Yamaguchi K."/>
            <person name="Sugano A."/>
            <person name="Kohara Y."/>
            <person name="Fujiyama A."/>
            <person name="Anterola A."/>
            <person name="Aoki S."/>
            <person name="Ashton N."/>
            <person name="Barbazuk W.B."/>
            <person name="Barker E."/>
            <person name="Bennetzen J."/>
            <person name="Bezanilla M."/>
            <person name="Blankenship R."/>
            <person name="Cho S.H."/>
            <person name="Dutcher S."/>
            <person name="Estelle M."/>
            <person name="Fawcett J.A."/>
            <person name="Gundlach H."/>
            <person name="Hanada K."/>
            <person name="Heyl A."/>
            <person name="Hicks K.A."/>
            <person name="Hugh J."/>
            <person name="Lohr M."/>
            <person name="Mayer K."/>
            <person name="Melkozernov A."/>
            <person name="Murata T."/>
            <person name="Nelson D."/>
            <person name="Pils B."/>
            <person name="Prigge M."/>
            <person name="Reiss B."/>
            <person name="Renner T."/>
            <person name="Rombauts S."/>
            <person name="Rushton P."/>
            <person name="Sanderfoot A."/>
            <person name="Schween G."/>
            <person name="Shiu S.-H."/>
            <person name="Stueber K."/>
            <person name="Theodoulou F.L."/>
            <person name="Tu H."/>
            <person name="Van de Peer Y."/>
            <person name="Verrier P.J."/>
            <person name="Waters E."/>
            <person name="Wood A."/>
            <person name="Yang L."/>
            <person name="Cove D."/>
            <person name="Cuming A."/>
            <person name="Hasebe M."/>
            <person name="Lucas S."/>
            <person name="Mishler D.B."/>
            <person name="Reski R."/>
            <person name="Grigoriev I."/>
            <person name="Quatrano R.S."/>
            <person name="Boore J.L."/>
        </authorList>
    </citation>
    <scope>NUCLEOTIDE SEQUENCE [LARGE SCALE GENOMIC DNA]</scope>
    <source>
        <strain evidence="3 4">cv. Gransden 2004</strain>
    </source>
</reference>
<dbReference type="RefSeq" id="XP_024367069.1">
    <property type="nucleotide sequence ID" value="XM_024511301.2"/>
</dbReference>
<feature type="compositionally biased region" description="Polar residues" evidence="1">
    <location>
        <begin position="333"/>
        <end position="345"/>
    </location>
</feature>
<dbReference type="EnsemblPlants" id="Pp3c26_8950V3.3">
    <property type="protein sequence ID" value="Pp3c26_8950V3.3"/>
    <property type="gene ID" value="Pp3c26_8950"/>
</dbReference>
<dbReference type="RefSeq" id="XP_024367071.1">
    <property type="nucleotide sequence ID" value="XM_024511303.2"/>
</dbReference>
<feature type="region of interest" description="Disordered" evidence="1">
    <location>
        <begin position="166"/>
        <end position="383"/>
    </location>
</feature>
<feature type="compositionally biased region" description="Basic and acidic residues" evidence="1">
    <location>
        <begin position="183"/>
        <end position="208"/>
    </location>
</feature>
<evidence type="ECO:0000256" key="1">
    <source>
        <dbReference type="SAM" id="MobiDB-lite"/>
    </source>
</evidence>
<organism evidence="2">
    <name type="scientific">Physcomitrium patens</name>
    <name type="common">Spreading-leaved earth moss</name>
    <name type="synonym">Physcomitrella patens</name>
    <dbReference type="NCBI Taxonomy" id="3218"/>
    <lineage>
        <taxon>Eukaryota</taxon>
        <taxon>Viridiplantae</taxon>
        <taxon>Streptophyta</taxon>
        <taxon>Embryophyta</taxon>
        <taxon>Bryophyta</taxon>
        <taxon>Bryophytina</taxon>
        <taxon>Bryopsida</taxon>
        <taxon>Funariidae</taxon>
        <taxon>Funariales</taxon>
        <taxon>Funariaceae</taxon>
        <taxon>Physcomitrium</taxon>
    </lineage>
</organism>
<evidence type="ECO:0008006" key="5">
    <source>
        <dbReference type="Google" id="ProtNLM"/>
    </source>
</evidence>
<evidence type="ECO:0000313" key="2">
    <source>
        <dbReference type="EMBL" id="PNR26938.1"/>
    </source>
</evidence>
<dbReference type="EnsemblPlants" id="Pp3c26_8950V3.4">
    <property type="protein sequence ID" value="Pp3c26_8950V3.4"/>
    <property type="gene ID" value="Pp3c26_8950"/>
</dbReference>
<evidence type="ECO:0000313" key="3">
    <source>
        <dbReference type="EnsemblPlants" id="Pp3c26_8950V3.1"/>
    </source>
</evidence>
<feature type="compositionally biased region" description="Polar residues" evidence="1">
    <location>
        <begin position="420"/>
        <end position="431"/>
    </location>
</feature>
<feature type="compositionally biased region" description="Basic and acidic residues" evidence="1">
    <location>
        <begin position="235"/>
        <end position="258"/>
    </location>
</feature>
<dbReference type="EnsemblPlants" id="Pp3c26_8950V3.1">
    <property type="protein sequence ID" value="Pp3c26_8950V3.1"/>
    <property type="gene ID" value="Pp3c26_8950"/>
</dbReference>
<dbReference type="PANTHER" id="PTHR31110">
    <property type="entry name" value="PESTICIDAL CRYSTAL CRY8BA PROTEIN"/>
    <property type="match status" value="1"/>
</dbReference>
<dbReference type="Gramene" id="Pp3c26_8950V3.3">
    <property type="protein sequence ID" value="Pp3c26_8950V3.3"/>
    <property type="gene ID" value="Pp3c26_8950"/>
</dbReference>
<accession>A0A2K1ICC7</accession>
<dbReference type="PaxDb" id="3218-PP1S6_22V6.1"/>
<dbReference type="FunCoup" id="A0A2K1ICC7">
    <property type="interactions" value="992"/>
</dbReference>
<reference evidence="2 4" key="2">
    <citation type="journal article" date="2018" name="Plant J.">
        <title>The Physcomitrella patens chromosome-scale assembly reveals moss genome structure and evolution.</title>
        <authorList>
            <person name="Lang D."/>
            <person name="Ullrich K.K."/>
            <person name="Murat F."/>
            <person name="Fuchs J."/>
            <person name="Jenkins J."/>
            <person name="Haas F.B."/>
            <person name="Piednoel M."/>
            <person name="Gundlach H."/>
            <person name="Van Bel M."/>
            <person name="Meyberg R."/>
            <person name="Vives C."/>
            <person name="Morata J."/>
            <person name="Symeonidi A."/>
            <person name="Hiss M."/>
            <person name="Muchero W."/>
            <person name="Kamisugi Y."/>
            <person name="Saleh O."/>
            <person name="Blanc G."/>
            <person name="Decker E.L."/>
            <person name="van Gessel N."/>
            <person name="Grimwood J."/>
            <person name="Hayes R.D."/>
            <person name="Graham S.W."/>
            <person name="Gunter L.E."/>
            <person name="McDaniel S.F."/>
            <person name="Hoernstein S.N.W."/>
            <person name="Larsson A."/>
            <person name="Li F.W."/>
            <person name="Perroud P.F."/>
            <person name="Phillips J."/>
            <person name="Ranjan P."/>
            <person name="Rokshar D.S."/>
            <person name="Rothfels C.J."/>
            <person name="Schneider L."/>
            <person name="Shu S."/>
            <person name="Stevenson D.W."/>
            <person name="Thummler F."/>
            <person name="Tillich M."/>
            <person name="Villarreal Aguilar J.C."/>
            <person name="Widiez T."/>
            <person name="Wong G.K."/>
            <person name="Wymore A."/>
            <person name="Zhang Y."/>
            <person name="Zimmer A.D."/>
            <person name="Quatrano R.S."/>
            <person name="Mayer K.F.X."/>
            <person name="Goodstein D."/>
            <person name="Casacuberta J.M."/>
            <person name="Vandepoele K."/>
            <person name="Reski R."/>
            <person name="Cuming A.C."/>
            <person name="Tuskan G.A."/>
            <person name="Maumus F."/>
            <person name="Salse J."/>
            <person name="Schmutz J."/>
            <person name="Rensing S.A."/>
        </authorList>
    </citation>
    <scope>NUCLEOTIDE SEQUENCE [LARGE SCALE GENOMIC DNA]</scope>
    <source>
        <strain evidence="3 4">cv. Gransden 2004</strain>
    </source>
</reference>